<proteinExistence type="predicted"/>
<gene>
    <name evidence="2" type="ORF">LCGC14_0288750</name>
</gene>
<dbReference type="InterPro" id="IPR027417">
    <property type="entry name" value="P-loop_NTPase"/>
</dbReference>
<dbReference type="GO" id="GO:0003678">
    <property type="term" value="F:DNA helicase activity"/>
    <property type="evidence" value="ECO:0007669"/>
    <property type="project" value="InterPro"/>
</dbReference>
<dbReference type="InterPro" id="IPR007694">
    <property type="entry name" value="DNA_helicase_DnaB-like_C"/>
</dbReference>
<feature type="domain" description="SF4 helicase" evidence="1">
    <location>
        <begin position="137"/>
        <end position="406"/>
    </location>
</feature>
<accession>A0A0F9WZC0</accession>
<dbReference type="Gene3D" id="3.40.50.300">
    <property type="entry name" value="P-loop containing nucleotide triphosphate hydrolases"/>
    <property type="match status" value="1"/>
</dbReference>
<protein>
    <recommendedName>
        <fullName evidence="1">SF4 helicase domain-containing protein</fullName>
    </recommendedName>
</protein>
<dbReference type="PROSITE" id="PS51199">
    <property type="entry name" value="SF4_HELICASE"/>
    <property type="match status" value="1"/>
</dbReference>
<dbReference type="GO" id="GO:0006260">
    <property type="term" value="P:DNA replication"/>
    <property type="evidence" value="ECO:0007669"/>
    <property type="project" value="InterPro"/>
</dbReference>
<name>A0A0F9WZC0_9ZZZZ</name>
<dbReference type="SUPFAM" id="SSF52540">
    <property type="entry name" value="P-loop containing nucleoside triphosphate hydrolases"/>
    <property type="match status" value="1"/>
</dbReference>
<organism evidence="2">
    <name type="scientific">marine sediment metagenome</name>
    <dbReference type="NCBI Taxonomy" id="412755"/>
    <lineage>
        <taxon>unclassified sequences</taxon>
        <taxon>metagenomes</taxon>
        <taxon>ecological metagenomes</taxon>
    </lineage>
</organism>
<evidence type="ECO:0000259" key="1">
    <source>
        <dbReference type="PROSITE" id="PS51199"/>
    </source>
</evidence>
<dbReference type="GO" id="GO:0005524">
    <property type="term" value="F:ATP binding"/>
    <property type="evidence" value="ECO:0007669"/>
    <property type="project" value="InterPro"/>
</dbReference>
<comment type="caution">
    <text evidence="2">The sequence shown here is derived from an EMBL/GenBank/DDBJ whole genome shotgun (WGS) entry which is preliminary data.</text>
</comment>
<reference evidence="2" key="1">
    <citation type="journal article" date="2015" name="Nature">
        <title>Complex archaea that bridge the gap between prokaryotes and eukaryotes.</title>
        <authorList>
            <person name="Spang A."/>
            <person name="Saw J.H."/>
            <person name="Jorgensen S.L."/>
            <person name="Zaremba-Niedzwiedzka K."/>
            <person name="Martijn J."/>
            <person name="Lind A.E."/>
            <person name="van Eijk R."/>
            <person name="Schleper C."/>
            <person name="Guy L."/>
            <person name="Ettema T.J."/>
        </authorList>
    </citation>
    <scope>NUCLEOTIDE SEQUENCE</scope>
</reference>
<sequence length="406" mass="45532">MPSSLSRGPLRFLLAAALEHWDLYKKLMDYPAFLYWVDSGVEDPDLHEEYLKIYSDIAAAYPITDSSRESAWAAAEEWIQDYHIGMALDRARSALVAGDRTSAFTELLNLREVTGEAEAEPPVSLADERLGELLAARPTEEDACPTGIERIDAAWEGGVYPGELALAAGDTNLGKSMLLCHLAASAYFHNKRVLYFTYELTKTQVAERILTGLFEIPKQELNPATIVDDLMAFREKKQIDKGSLVIDDGSNIHTVADLERRLETEDIDLVLLDSADDLSPSRQYSKSYEGYKEIYRDLRINVCQGLGYPVWTTVQLNKDAVEKAKISLKYIGDAFAKAQKAHLCLGMSQTPDERDDPLGPVVKLWILKDTVHGSKGQWSRYTTKFGRGNRGWPGFTYNPSFDDFNE</sequence>
<dbReference type="EMBL" id="LAZR01000171">
    <property type="protein sequence ID" value="KKN84413.1"/>
    <property type="molecule type" value="Genomic_DNA"/>
</dbReference>
<dbReference type="AlphaFoldDB" id="A0A0F9WZC0"/>
<dbReference type="Pfam" id="PF03796">
    <property type="entry name" value="DnaB_C"/>
    <property type="match status" value="1"/>
</dbReference>
<evidence type="ECO:0000313" key="2">
    <source>
        <dbReference type="EMBL" id="KKN84413.1"/>
    </source>
</evidence>